<feature type="domain" description="Metallo-beta-lactamase" evidence="5">
    <location>
        <begin position="21"/>
        <end position="214"/>
    </location>
</feature>
<dbReference type="AlphaFoldDB" id="A0A9D1FBA2"/>
<dbReference type="GO" id="GO:0046872">
    <property type="term" value="F:metal ion binding"/>
    <property type="evidence" value="ECO:0007669"/>
    <property type="project" value="UniProtKB-KW"/>
</dbReference>
<reference evidence="6" key="1">
    <citation type="submission" date="2020-10" db="EMBL/GenBank/DDBJ databases">
        <authorList>
            <person name="Gilroy R."/>
        </authorList>
    </citation>
    <scope>NUCLEOTIDE SEQUENCE</scope>
    <source>
        <strain evidence="6">ChiBcec16-1751</strain>
    </source>
</reference>
<dbReference type="InterPro" id="IPR036866">
    <property type="entry name" value="RibonucZ/Hydroxyglut_hydro"/>
</dbReference>
<dbReference type="PANTHER" id="PTHR46233:SF3">
    <property type="entry name" value="HYDROXYACYLGLUTATHIONE HYDROLASE GLOC"/>
    <property type="match status" value="1"/>
</dbReference>
<dbReference type="PANTHER" id="PTHR46233">
    <property type="entry name" value="HYDROXYACYLGLUTATHIONE HYDROLASE GLOC"/>
    <property type="match status" value="1"/>
</dbReference>
<dbReference type="GO" id="GO:0016787">
    <property type="term" value="F:hydrolase activity"/>
    <property type="evidence" value="ECO:0007669"/>
    <property type="project" value="UniProtKB-KW"/>
</dbReference>
<sequence length="230" mass="24893">MQSIPPIGGHTVHRFELPLIHSNMYVVLCGGDALVVDPCLSGEAVALLQSSGVTRCTILLTHEHYDHISGVNQLREHFSCTVICTEICAQRMANPRRSHAAVFPAMFFSQGPEVVRQAAALFDTQYTCTADETYTGTLDLQWHGIPLHLVELSGHSPGSAAIEAAGTHVFTGDNLIPGTETLIRLPGGDKTVYLDQVVPYLRRLPSSTVLLPGHGAWGYRADPEMEAALP</sequence>
<dbReference type="InterPro" id="IPR001279">
    <property type="entry name" value="Metallo-B-lactamas"/>
</dbReference>
<dbReference type="SUPFAM" id="SSF56281">
    <property type="entry name" value="Metallo-hydrolase/oxidoreductase"/>
    <property type="match status" value="1"/>
</dbReference>
<dbReference type="Pfam" id="PF00753">
    <property type="entry name" value="Lactamase_B"/>
    <property type="match status" value="1"/>
</dbReference>
<keyword evidence="2" id="KW-0479">Metal-binding</keyword>
<dbReference type="SMART" id="SM00849">
    <property type="entry name" value="Lactamase_B"/>
    <property type="match status" value="1"/>
</dbReference>
<dbReference type="EMBL" id="DVJJ01000112">
    <property type="protein sequence ID" value="HIS65161.1"/>
    <property type="molecule type" value="Genomic_DNA"/>
</dbReference>
<evidence type="ECO:0000313" key="7">
    <source>
        <dbReference type="Proteomes" id="UP000886741"/>
    </source>
</evidence>
<reference evidence="6" key="2">
    <citation type="journal article" date="2021" name="PeerJ">
        <title>Extensive microbial diversity within the chicken gut microbiome revealed by metagenomics and culture.</title>
        <authorList>
            <person name="Gilroy R."/>
            <person name="Ravi A."/>
            <person name="Getino M."/>
            <person name="Pursley I."/>
            <person name="Horton D.L."/>
            <person name="Alikhan N.F."/>
            <person name="Baker D."/>
            <person name="Gharbi K."/>
            <person name="Hall N."/>
            <person name="Watson M."/>
            <person name="Adriaenssens E.M."/>
            <person name="Foster-Nyarko E."/>
            <person name="Jarju S."/>
            <person name="Secka A."/>
            <person name="Antonio M."/>
            <person name="Oren A."/>
            <person name="Chaudhuri R.R."/>
            <person name="La Ragione R."/>
            <person name="Hildebrand F."/>
            <person name="Pallen M.J."/>
        </authorList>
    </citation>
    <scope>NUCLEOTIDE SEQUENCE</scope>
    <source>
        <strain evidence="6">ChiBcec16-1751</strain>
    </source>
</reference>
<keyword evidence="4" id="KW-0862">Zinc</keyword>
<dbReference type="Gene3D" id="3.60.15.10">
    <property type="entry name" value="Ribonuclease Z/Hydroxyacylglutathione hydrolase-like"/>
    <property type="match status" value="1"/>
</dbReference>
<evidence type="ECO:0000313" key="6">
    <source>
        <dbReference type="EMBL" id="HIS65161.1"/>
    </source>
</evidence>
<protein>
    <submittedName>
        <fullName evidence="6">MBL fold metallo-hydrolase</fullName>
    </submittedName>
</protein>
<evidence type="ECO:0000256" key="3">
    <source>
        <dbReference type="ARBA" id="ARBA00022801"/>
    </source>
</evidence>
<evidence type="ECO:0000256" key="2">
    <source>
        <dbReference type="ARBA" id="ARBA00022723"/>
    </source>
</evidence>
<accession>A0A9D1FBA2</accession>
<dbReference type="InterPro" id="IPR051453">
    <property type="entry name" value="MBL_Glyoxalase_II"/>
</dbReference>
<comment type="cofactor">
    <cofactor evidence="1">
        <name>Zn(2+)</name>
        <dbReference type="ChEBI" id="CHEBI:29105"/>
    </cofactor>
</comment>
<evidence type="ECO:0000259" key="5">
    <source>
        <dbReference type="SMART" id="SM00849"/>
    </source>
</evidence>
<comment type="caution">
    <text evidence="6">The sequence shown here is derived from an EMBL/GenBank/DDBJ whole genome shotgun (WGS) entry which is preliminary data.</text>
</comment>
<name>A0A9D1FBA2_9FIRM</name>
<dbReference type="CDD" id="cd06262">
    <property type="entry name" value="metallo-hydrolase-like_MBL-fold"/>
    <property type="match status" value="1"/>
</dbReference>
<organism evidence="6 7">
    <name type="scientific">Candidatus Avoscillospira avistercoris</name>
    <dbReference type="NCBI Taxonomy" id="2840707"/>
    <lineage>
        <taxon>Bacteria</taxon>
        <taxon>Bacillati</taxon>
        <taxon>Bacillota</taxon>
        <taxon>Clostridia</taxon>
        <taxon>Eubacteriales</taxon>
        <taxon>Oscillospiraceae</taxon>
        <taxon>Oscillospiraceae incertae sedis</taxon>
        <taxon>Candidatus Avoscillospira</taxon>
    </lineage>
</organism>
<keyword evidence="3" id="KW-0378">Hydrolase</keyword>
<proteinExistence type="predicted"/>
<dbReference type="Proteomes" id="UP000886741">
    <property type="component" value="Unassembled WGS sequence"/>
</dbReference>
<evidence type="ECO:0000256" key="4">
    <source>
        <dbReference type="ARBA" id="ARBA00022833"/>
    </source>
</evidence>
<evidence type="ECO:0000256" key="1">
    <source>
        <dbReference type="ARBA" id="ARBA00001947"/>
    </source>
</evidence>
<gene>
    <name evidence="6" type="ORF">IAA83_07315</name>
</gene>